<dbReference type="PANTHER" id="PTHR33164:SF43">
    <property type="entry name" value="HTH-TYPE TRANSCRIPTIONAL REPRESSOR YETL"/>
    <property type="match status" value="1"/>
</dbReference>
<organism evidence="2 3">
    <name type="scientific">Amycolatopsis suaedae</name>
    <dbReference type="NCBI Taxonomy" id="2510978"/>
    <lineage>
        <taxon>Bacteria</taxon>
        <taxon>Bacillati</taxon>
        <taxon>Actinomycetota</taxon>
        <taxon>Actinomycetes</taxon>
        <taxon>Pseudonocardiales</taxon>
        <taxon>Pseudonocardiaceae</taxon>
        <taxon>Amycolatopsis</taxon>
    </lineage>
</organism>
<dbReference type="GO" id="GO:0003700">
    <property type="term" value="F:DNA-binding transcription factor activity"/>
    <property type="evidence" value="ECO:0007669"/>
    <property type="project" value="InterPro"/>
</dbReference>
<comment type="caution">
    <text evidence="2">The sequence shown here is derived from an EMBL/GenBank/DDBJ whole genome shotgun (WGS) entry which is preliminary data.</text>
</comment>
<dbReference type="Pfam" id="PF12802">
    <property type="entry name" value="MarR_2"/>
    <property type="match status" value="1"/>
</dbReference>
<dbReference type="PROSITE" id="PS50995">
    <property type="entry name" value="HTH_MARR_2"/>
    <property type="match status" value="1"/>
</dbReference>
<proteinExistence type="predicted"/>
<dbReference type="SMART" id="SM00347">
    <property type="entry name" value="HTH_MARR"/>
    <property type="match status" value="1"/>
</dbReference>
<dbReference type="Proteomes" id="UP000292003">
    <property type="component" value="Unassembled WGS sequence"/>
</dbReference>
<dbReference type="InterPro" id="IPR036388">
    <property type="entry name" value="WH-like_DNA-bd_sf"/>
</dbReference>
<protein>
    <submittedName>
        <fullName evidence="2">MarR family transcriptional regulator</fullName>
    </submittedName>
</protein>
<dbReference type="PANTHER" id="PTHR33164">
    <property type="entry name" value="TRANSCRIPTIONAL REGULATOR, MARR FAMILY"/>
    <property type="match status" value="1"/>
</dbReference>
<name>A0A4Q7J7V8_9PSEU</name>
<evidence type="ECO:0000313" key="3">
    <source>
        <dbReference type="Proteomes" id="UP000292003"/>
    </source>
</evidence>
<keyword evidence="3" id="KW-1185">Reference proteome</keyword>
<dbReference type="EMBL" id="SFCC01000007">
    <property type="protein sequence ID" value="RZQ63028.1"/>
    <property type="molecule type" value="Genomic_DNA"/>
</dbReference>
<feature type="domain" description="HTH marR-type" evidence="1">
    <location>
        <begin position="33"/>
        <end position="161"/>
    </location>
</feature>
<dbReference type="PRINTS" id="PR00598">
    <property type="entry name" value="HTHMARR"/>
</dbReference>
<sequence>MSRCPRWRGCAVSSWEPAVPEPLWPGGEPELPLWELVQTYHVVARGFTDVFATVGLTPTQFGVLASLADGDDLSQAELARAIMVRPQSLAEITTALLQRGLVEREGPGGRGRRTGLRITPAGRALLNEVLPAVGAFNSPATTGLTAREGTELIRMLRTLRSRLS</sequence>
<dbReference type="AlphaFoldDB" id="A0A4Q7J7V8"/>
<dbReference type="GO" id="GO:0006950">
    <property type="term" value="P:response to stress"/>
    <property type="evidence" value="ECO:0007669"/>
    <property type="project" value="TreeGrafter"/>
</dbReference>
<dbReference type="InterPro" id="IPR039422">
    <property type="entry name" value="MarR/SlyA-like"/>
</dbReference>
<dbReference type="SUPFAM" id="SSF46785">
    <property type="entry name" value="Winged helix' DNA-binding domain"/>
    <property type="match status" value="1"/>
</dbReference>
<dbReference type="InterPro" id="IPR036390">
    <property type="entry name" value="WH_DNA-bd_sf"/>
</dbReference>
<dbReference type="Gene3D" id="1.10.10.10">
    <property type="entry name" value="Winged helix-like DNA-binding domain superfamily/Winged helix DNA-binding domain"/>
    <property type="match status" value="1"/>
</dbReference>
<dbReference type="InterPro" id="IPR000835">
    <property type="entry name" value="HTH_MarR-typ"/>
</dbReference>
<reference evidence="2 3" key="1">
    <citation type="submission" date="2019-02" db="EMBL/GenBank/DDBJ databases">
        <title>Draft genome sequence of Amycolatopsis sp. 8-3EHSu isolated from roots of Suaeda maritima.</title>
        <authorList>
            <person name="Duangmal K."/>
            <person name="Chantavorakit T."/>
        </authorList>
    </citation>
    <scope>NUCLEOTIDE SEQUENCE [LARGE SCALE GENOMIC DNA]</scope>
    <source>
        <strain evidence="2 3">8-3EHSu</strain>
    </source>
</reference>
<accession>A0A4Q7J7V8</accession>
<gene>
    <name evidence="2" type="ORF">EWH70_15165</name>
</gene>
<evidence type="ECO:0000259" key="1">
    <source>
        <dbReference type="PROSITE" id="PS50995"/>
    </source>
</evidence>
<evidence type="ECO:0000313" key="2">
    <source>
        <dbReference type="EMBL" id="RZQ63028.1"/>
    </source>
</evidence>
<dbReference type="OrthoDB" id="3177763at2"/>